<dbReference type="Pfam" id="PF04082">
    <property type="entry name" value="Fungal_trans"/>
    <property type="match status" value="1"/>
</dbReference>
<dbReference type="CDD" id="cd00067">
    <property type="entry name" value="GAL4"/>
    <property type="match status" value="1"/>
</dbReference>
<organism evidence="6">
    <name type="scientific">Aureobasidium pullulans</name>
    <name type="common">Black yeast</name>
    <name type="synonym">Pullularia pullulans</name>
    <dbReference type="NCBI Taxonomy" id="5580"/>
    <lineage>
        <taxon>Eukaryota</taxon>
        <taxon>Fungi</taxon>
        <taxon>Dikarya</taxon>
        <taxon>Ascomycota</taxon>
        <taxon>Pezizomycotina</taxon>
        <taxon>Dothideomycetes</taxon>
        <taxon>Dothideomycetidae</taxon>
        <taxon>Dothideales</taxon>
        <taxon>Saccotheciaceae</taxon>
        <taxon>Aureobasidium</taxon>
    </lineage>
</organism>
<gene>
    <name evidence="6" type="ORF">D6D13_00177</name>
</gene>
<dbReference type="GO" id="GO:0003677">
    <property type="term" value="F:DNA binding"/>
    <property type="evidence" value="ECO:0007669"/>
    <property type="project" value="InterPro"/>
</dbReference>
<evidence type="ECO:0000256" key="3">
    <source>
        <dbReference type="ARBA" id="ARBA00023242"/>
    </source>
</evidence>
<dbReference type="EMBL" id="QZAS01000001">
    <property type="protein sequence ID" value="THX17766.1"/>
    <property type="molecule type" value="Genomic_DNA"/>
</dbReference>
<keyword evidence="3" id="KW-0539">Nucleus</keyword>
<feature type="region of interest" description="Disordered" evidence="4">
    <location>
        <begin position="86"/>
        <end position="115"/>
    </location>
</feature>
<evidence type="ECO:0000313" key="6">
    <source>
        <dbReference type="EMBL" id="THX17766.1"/>
    </source>
</evidence>
<comment type="caution">
    <text evidence="6">The sequence shown here is derived from an EMBL/GenBank/DDBJ whole genome shotgun (WGS) entry which is preliminary data.</text>
</comment>
<dbReference type="InterPro" id="IPR050613">
    <property type="entry name" value="Sec_Metabolite_Reg"/>
</dbReference>
<name>A0A4S9DC51_AURPU</name>
<protein>
    <recommendedName>
        <fullName evidence="5">Zn(2)-C6 fungal-type domain-containing protein</fullName>
    </recommendedName>
</protein>
<dbReference type="GO" id="GO:0008270">
    <property type="term" value="F:zinc ion binding"/>
    <property type="evidence" value="ECO:0007669"/>
    <property type="project" value="InterPro"/>
</dbReference>
<dbReference type="GO" id="GO:0000981">
    <property type="term" value="F:DNA-binding transcription factor activity, RNA polymerase II-specific"/>
    <property type="evidence" value="ECO:0007669"/>
    <property type="project" value="InterPro"/>
</dbReference>
<dbReference type="AlphaFoldDB" id="A0A4S9DC51"/>
<dbReference type="GO" id="GO:0005634">
    <property type="term" value="C:nucleus"/>
    <property type="evidence" value="ECO:0007669"/>
    <property type="project" value="UniProtKB-SubCell"/>
</dbReference>
<dbReference type="SMART" id="SM00066">
    <property type="entry name" value="GAL4"/>
    <property type="match status" value="1"/>
</dbReference>
<dbReference type="PANTHER" id="PTHR31001">
    <property type="entry name" value="UNCHARACTERIZED TRANSCRIPTIONAL REGULATORY PROTEIN"/>
    <property type="match status" value="1"/>
</dbReference>
<feature type="domain" description="Zn(2)-C6 fungal-type" evidence="5">
    <location>
        <begin position="23"/>
        <end position="51"/>
    </location>
</feature>
<dbReference type="InterPro" id="IPR007219">
    <property type="entry name" value="XnlR_reg_dom"/>
</dbReference>
<evidence type="ECO:0000259" key="5">
    <source>
        <dbReference type="PROSITE" id="PS50048"/>
    </source>
</evidence>
<evidence type="ECO:0000256" key="4">
    <source>
        <dbReference type="SAM" id="MobiDB-lite"/>
    </source>
</evidence>
<accession>A0A4S9DC51</accession>
<proteinExistence type="predicted"/>
<evidence type="ECO:0000256" key="1">
    <source>
        <dbReference type="ARBA" id="ARBA00004123"/>
    </source>
</evidence>
<keyword evidence="2" id="KW-0479">Metal-binding</keyword>
<dbReference type="CDD" id="cd12148">
    <property type="entry name" value="fungal_TF_MHR"/>
    <property type="match status" value="1"/>
</dbReference>
<dbReference type="SUPFAM" id="SSF57701">
    <property type="entry name" value="Zn2/Cys6 DNA-binding domain"/>
    <property type="match status" value="1"/>
</dbReference>
<dbReference type="PROSITE" id="PS50048">
    <property type="entry name" value="ZN2_CY6_FUNGAL_2"/>
    <property type="match status" value="1"/>
</dbReference>
<dbReference type="PANTHER" id="PTHR31001:SF45">
    <property type="entry name" value="ZN(II)2CYS6 TRANSCRIPTION FACTOR (EUROFUNG)"/>
    <property type="match status" value="1"/>
</dbReference>
<dbReference type="SMART" id="SM00906">
    <property type="entry name" value="Fungal_trans"/>
    <property type="match status" value="1"/>
</dbReference>
<sequence>MSDVERDSPPTATSSRKPPRTLACVLCQQRKVKCDRKFPCNTCIKTGVQCVPVAAPRQRRRRFPEGELLQRVRHLEDLLRQNNVEFEPLHATASEKNAPDGGKQNERSEGANPEVKTETTFEAKFVFSLPTALDRRSNSFQKPMARHESKNHVQIFKFWQMYLENVNPLLKVTHTPTLQVRLINATADLKNVEPNLEALMFSVYCVAVMSVQDEDCLETFGFAKEELLQRYRFGCQQALLKCGFLQSDDRDCLTALFLYLVAVRPDSDPRSLSSLLGLAIRMAQRMGMDNESSNAKHGPLEGEMRRRLWWALLLFDNRVCEMSDYRAATLSPAWNCKTPANLNDFDLQPEMKHLPQSHERPTETTLAILRYQVADLVRHSPFFLDFTNPSLKSIANPNDHGGTLEALQQKIEETCLQYCNTENPLQFMTLWLTRGHLARYRLFQHFSIPPSQQTPLQRDLALTQALTMLDCDTIITTSPLTRKHIWFLFFHFPFPAYIHILQYLKREPLAAHAEKCWRTMSESCKVRFSDPQQNDHPFHKTPIFKVFARIIVKAWEARVSVLKTSGKVEETPFIVSEVTRMVELPGKYERAEVGMSSGQASSDTFGSEDLMPFPVMGMTPRFNGFEVQEGFDFGGGGGNDGGMIGNGMVDVDMGALDLSAVDWSSLNIQGL</sequence>
<dbReference type="Gene3D" id="4.10.240.10">
    <property type="entry name" value="Zn(2)-C6 fungal-type DNA-binding domain"/>
    <property type="match status" value="1"/>
</dbReference>
<reference evidence="6" key="1">
    <citation type="submission" date="2018-10" db="EMBL/GenBank/DDBJ databases">
        <title>Fifty Aureobasidium pullulans genomes reveal a recombining polyextremotolerant generalist.</title>
        <authorList>
            <person name="Gostincar C."/>
            <person name="Turk M."/>
            <person name="Zajc J."/>
            <person name="Gunde-Cimerman N."/>
        </authorList>
    </citation>
    <scope>NUCLEOTIDE SEQUENCE [LARGE SCALE GENOMIC DNA]</scope>
    <source>
        <strain evidence="6">EXF-10085</strain>
    </source>
</reference>
<dbReference type="GO" id="GO:0006351">
    <property type="term" value="P:DNA-templated transcription"/>
    <property type="evidence" value="ECO:0007669"/>
    <property type="project" value="InterPro"/>
</dbReference>
<comment type="subcellular location">
    <subcellularLocation>
        <location evidence="1">Nucleus</location>
    </subcellularLocation>
</comment>
<evidence type="ECO:0000256" key="2">
    <source>
        <dbReference type="ARBA" id="ARBA00022723"/>
    </source>
</evidence>
<dbReference type="InterPro" id="IPR001138">
    <property type="entry name" value="Zn2Cys6_DnaBD"/>
</dbReference>
<dbReference type="InterPro" id="IPR036864">
    <property type="entry name" value="Zn2-C6_fun-type_DNA-bd_sf"/>
</dbReference>
<dbReference type="Pfam" id="PF00172">
    <property type="entry name" value="Zn_clus"/>
    <property type="match status" value="1"/>
</dbReference>
<feature type="compositionally biased region" description="Basic and acidic residues" evidence="4">
    <location>
        <begin position="103"/>
        <end position="115"/>
    </location>
</feature>